<organism evidence="1 2">
    <name type="scientific">Fusobacterium animalis ATCC 51191</name>
    <dbReference type="NCBI Taxonomy" id="997347"/>
    <lineage>
        <taxon>Bacteria</taxon>
        <taxon>Fusobacteriati</taxon>
        <taxon>Fusobacteriota</taxon>
        <taxon>Fusobacteriia</taxon>
        <taxon>Fusobacteriales</taxon>
        <taxon>Fusobacteriaceae</taxon>
        <taxon>Fusobacterium</taxon>
    </lineage>
</organism>
<dbReference type="HOGENOM" id="CLU_3251977_0_0_0"/>
<name>F9ELA4_9FUSO</name>
<dbReference type="EMBL" id="AFQD01000110">
    <property type="protein sequence ID" value="EGQ80270.1"/>
    <property type="molecule type" value="Genomic_DNA"/>
</dbReference>
<accession>F9ELA4</accession>
<dbReference type="AlphaFoldDB" id="F9ELA4"/>
<evidence type="ECO:0000313" key="2">
    <source>
        <dbReference type="Proteomes" id="UP000005392"/>
    </source>
</evidence>
<sequence>MYSDSFKVKSLSLKRFFLNRIIILIETLRKLRVFILNLTFQI</sequence>
<proteinExistence type="predicted"/>
<gene>
    <name evidence="1" type="ORF">HMPREF9094_0709</name>
</gene>
<evidence type="ECO:0000313" key="1">
    <source>
        <dbReference type="EMBL" id="EGQ80270.1"/>
    </source>
</evidence>
<dbReference type="Proteomes" id="UP000005392">
    <property type="component" value="Unassembled WGS sequence"/>
</dbReference>
<keyword evidence="2" id="KW-1185">Reference proteome</keyword>
<reference evidence="1 2" key="1">
    <citation type="submission" date="2011-05" db="EMBL/GenBank/DDBJ databases">
        <authorList>
            <person name="Muzny D."/>
            <person name="Qin X."/>
            <person name="Deng J."/>
            <person name="Jiang H."/>
            <person name="Liu Y."/>
            <person name="Qu J."/>
            <person name="Song X.-Z."/>
            <person name="Zhang L."/>
            <person name="Thornton R."/>
            <person name="Coyle M."/>
            <person name="Francisco L."/>
            <person name="Jackson L."/>
            <person name="Javaid M."/>
            <person name="Korchina V."/>
            <person name="Kovar C."/>
            <person name="Mata R."/>
            <person name="Mathew T."/>
            <person name="Ngo R."/>
            <person name="Nguyen L."/>
            <person name="Nguyen N."/>
            <person name="Okwuonu G."/>
            <person name="Ongeri F."/>
            <person name="Pham C."/>
            <person name="Simmons D."/>
            <person name="Wilczek-Boney K."/>
            <person name="Hale W."/>
            <person name="Jakkamsetti A."/>
            <person name="Pham P."/>
            <person name="Ruth R."/>
            <person name="San Lucas F."/>
            <person name="Warren J."/>
            <person name="Zhang J."/>
            <person name="Zhao Z."/>
            <person name="Zhou C."/>
            <person name="Zhu D."/>
            <person name="Lee S."/>
            <person name="Bess C."/>
            <person name="Blankenburg K."/>
            <person name="Forbes L."/>
            <person name="Fu Q."/>
            <person name="Gubbala S."/>
            <person name="Hirani K."/>
            <person name="Jayaseelan J.C."/>
            <person name="Lara F."/>
            <person name="Munidasa M."/>
            <person name="Palculict T."/>
            <person name="Patil S."/>
            <person name="Pu L.-L."/>
            <person name="Saada N."/>
            <person name="Tang L."/>
            <person name="Weissenberger G."/>
            <person name="Zhu Y."/>
            <person name="Hemphill L."/>
            <person name="Shang Y."/>
            <person name="Youmans B."/>
            <person name="Ayvaz T."/>
            <person name="Ross M."/>
            <person name="Santibanez J."/>
            <person name="Aqrawi P."/>
            <person name="Gross S."/>
            <person name="Joshi V."/>
            <person name="Fowler G."/>
            <person name="Nazareth L."/>
            <person name="Reid J."/>
            <person name="Worley K."/>
            <person name="Petrosino J."/>
            <person name="Highlander S."/>
            <person name="Gibbs R."/>
        </authorList>
    </citation>
    <scope>NUCLEOTIDE SEQUENCE [LARGE SCALE GENOMIC DNA]</scope>
    <source>
        <strain evidence="1 2">ATCC 51191</strain>
    </source>
</reference>
<protein>
    <submittedName>
        <fullName evidence="1">Uncharacterized protein</fullName>
    </submittedName>
</protein>
<comment type="caution">
    <text evidence="1">The sequence shown here is derived from an EMBL/GenBank/DDBJ whole genome shotgun (WGS) entry which is preliminary data.</text>
</comment>